<evidence type="ECO:0000313" key="2">
    <source>
        <dbReference type="Proteomes" id="UP001148662"/>
    </source>
</evidence>
<dbReference type="EMBL" id="JANHOG010000105">
    <property type="protein sequence ID" value="KAJ3558187.1"/>
    <property type="molecule type" value="Genomic_DNA"/>
</dbReference>
<sequence>MDSSQTWQTNVHNCLELVGVVILYYDHAVTIGSEYHLVWKQAQCVSRVLFLANRYFSFFTAITVVVGNLIPFISLESVRGGSIFLYDRVSRLNVSLAAPNSLFTVKLFWVYGLYSRARWVLVLFTMVGIAAAIISLFALTGQKTDVVVQGGCHTALTQSSAIRIAASWETLFVFDILVFTLTVAKTAQMRRNQLSTKADDLVTLVFRDGKFCIFRVSIATGGVCKAKYRAEIFGIDDSVLACVNAANICTFYFLPVRISSPVQAGMTDSPLQPILKGSLSTTVGCLSTTVLSRIMLNIHDRAASNDDNSVDLSLNWKHTSRPILTSRISLPPPGGDAATEDERDRLDPLLSKGTTHELEGTVCPFKLSSLFALNHLIHGSRVIVAARAKLHKYKQHRLYRGLGPLRPGILFRGVCCNLYSEYRQVATGLIELIVTGNLFLRVYALHGRSKRILGLLMLAFCGALAICVWGFLGSGTTTEIDYGCHIYLSTGISRFIHRMTLASSPHYAAGFAAAWEALLALDVLIFLLTFSKARTAIREPRIRAGGGLLVLMFKDGALYYIVLTCANLANIITFYVLPPALKGCFAAVVNRQVLDEVLQRLSRPLIDVTDLNSESQAPLFTPVTSFVLTEMPSMMIVAEFGMMTA</sequence>
<reference evidence="1" key="1">
    <citation type="submission" date="2022-07" db="EMBL/GenBank/DDBJ databases">
        <title>Genome Sequence of Phlebia brevispora.</title>
        <authorList>
            <person name="Buettner E."/>
        </authorList>
    </citation>
    <scope>NUCLEOTIDE SEQUENCE</scope>
    <source>
        <strain evidence="1">MPL23</strain>
    </source>
</reference>
<name>A0ACC1TCU4_9APHY</name>
<organism evidence="1 2">
    <name type="scientific">Phlebia brevispora</name>
    <dbReference type="NCBI Taxonomy" id="194682"/>
    <lineage>
        <taxon>Eukaryota</taxon>
        <taxon>Fungi</taxon>
        <taxon>Dikarya</taxon>
        <taxon>Basidiomycota</taxon>
        <taxon>Agaricomycotina</taxon>
        <taxon>Agaricomycetes</taxon>
        <taxon>Polyporales</taxon>
        <taxon>Meruliaceae</taxon>
        <taxon>Phlebia</taxon>
    </lineage>
</organism>
<evidence type="ECO:0000313" key="1">
    <source>
        <dbReference type="EMBL" id="KAJ3558187.1"/>
    </source>
</evidence>
<accession>A0ACC1TCU4</accession>
<gene>
    <name evidence="1" type="ORF">NM688_g1076</name>
</gene>
<comment type="caution">
    <text evidence="1">The sequence shown here is derived from an EMBL/GenBank/DDBJ whole genome shotgun (WGS) entry which is preliminary data.</text>
</comment>
<protein>
    <submittedName>
        <fullName evidence="1">Uncharacterized protein</fullName>
    </submittedName>
</protein>
<keyword evidence="2" id="KW-1185">Reference proteome</keyword>
<dbReference type="Proteomes" id="UP001148662">
    <property type="component" value="Unassembled WGS sequence"/>
</dbReference>
<proteinExistence type="predicted"/>